<accession>A0A318S454</accession>
<keyword evidence="1" id="KW-0732">Signal</keyword>
<comment type="caution">
    <text evidence="3">The sequence shown here is derived from an EMBL/GenBank/DDBJ whole genome shotgun (WGS) entry which is preliminary data.</text>
</comment>
<evidence type="ECO:0000256" key="1">
    <source>
        <dbReference type="SAM" id="SignalP"/>
    </source>
</evidence>
<dbReference type="PANTHER" id="PTHR19328:SF75">
    <property type="entry name" value="ALDOSE SUGAR DEHYDROGENASE YLII"/>
    <property type="match status" value="1"/>
</dbReference>
<name>A0A318S454_9DEIO</name>
<dbReference type="Proteomes" id="UP000248326">
    <property type="component" value="Unassembled WGS sequence"/>
</dbReference>
<keyword evidence="4" id="KW-1185">Reference proteome</keyword>
<feature type="domain" description="Glucose/Sorbosone dehydrogenase" evidence="2">
    <location>
        <begin position="29"/>
        <end position="363"/>
    </location>
</feature>
<proteinExistence type="predicted"/>
<organism evidence="3 4">
    <name type="scientific">Deinococcus yavapaiensis KR-236</name>
    <dbReference type="NCBI Taxonomy" id="694435"/>
    <lineage>
        <taxon>Bacteria</taxon>
        <taxon>Thermotogati</taxon>
        <taxon>Deinococcota</taxon>
        <taxon>Deinococci</taxon>
        <taxon>Deinococcales</taxon>
        <taxon>Deinococcaceae</taxon>
        <taxon>Deinococcus</taxon>
    </lineage>
</organism>
<evidence type="ECO:0000313" key="4">
    <source>
        <dbReference type="Proteomes" id="UP000248326"/>
    </source>
</evidence>
<dbReference type="SUPFAM" id="SSF50952">
    <property type="entry name" value="Soluble quinoprotein glucose dehydrogenase"/>
    <property type="match status" value="1"/>
</dbReference>
<dbReference type="InterPro" id="IPR011041">
    <property type="entry name" value="Quinoprot_gluc/sorb_DH_b-prop"/>
</dbReference>
<sequence>MMLVSAFAVLTSCMAVAQDVRLNRVAGGLQQPLDVQNARDGSGRLFVVEQGGLVRVVQGGQVSKEPFLDVRDLTRAGGERGLLGLAFDPNFKANGRFFVNYTDVNGNTVIARYTARGDRADTNSATVLLRVAQPYANHNGGGLAFGPDGMLYAGLGDGGSGGDPQNNGQNLGSLLGKLLRLDVSGDRVAIPKDNPFVSRANAKPEIWAYGLRNPWRFSFDRQTGDLFIADVGQNRLEEINFQPRSSKGGENYGWRLKEASDCFQPRANCNRASLTDPILEYDHAQGVSVTGGYVYRGKNVPSLAGRYVYGDFGSGVIWAATRGENGKWTSRRLLDTDYSISAFGQDEDGELYVADYGSGNLYRFANR</sequence>
<dbReference type="EMBL" id="QJSX01000014">
    <property type="protein sequence ID" value="PYE51828.1"/>
    <property type="molecule type" value="Genomic_DNA"/>
</dbReference>
<evidence type="ECO:0000313" key="3">
    <source>
        <dbReference type="EMBL" id="PYE51828.1"/>
    </source>
</evidence>
<feature type="signal peptide" evidence="1">
    <location>
        <begin position="1"/>
        <end position="17"/>
    </location>
</feature>
<dbReference type="InterPro" id="IPR012938">
    <property type="entry name" value="Glc/Sorbosone_DH"/>
</dbReference>
<dbReference type="Gene3D" id="2.120.10.30">
    <property type="entry name" value="TolB, C-terminal domain"/>
    <property type="match status" value="1"/>
</dbReference>
<gene>
    <name evidence="3" type="ORF">DES52_11429</name>
</gene>
<dbReference type="PANTHER" id="PTHR19328">
    <property type="entry name" value="HEDGEHOG-INTERACTING PROTEIN"/>
    <property type="match status" value="1"/>
</dbReference>
<dbReference type="InterPro" id="IPR011042">
    <property type="entry name" value="6-blade_b-propeller_TolB-like"/>
</dbReference>
<protein>
    <submittedName>
        <fullName evidence="3">Glucose/arabinose dehydrogenase</fullName>
    </submittedName>
</protein>
<evidence type="ECO:0000259" key="2">
    <source>
        <dbReference type="Pfam" id="PF07995"/>
    </source>
</evidence>
<reference evidence="3 4" key="1">
    <citation type="submission" date="2018-06" db="EMBL/GenBank/DDBJ databases">
        <title>Genomic Encyclopedia of Type Strains, Phase IV (KMG-IV): sequencing the most valuable type-strain genomes for metagenomic binning, comparative biology and taxonomic classification.</title>
        <authorList>
            <person name="Goeker M."/>
        </authorList>
    </citation>
    <scope>NUCLEOTIDE SEQUENCE [LARGE SCALE GENOMIC DNA]</scope>
    <source>
        <strain evidence="3 4">DSM 18048</strain>
    </source>
</reference>
<dbReference type="AlphaFoldDB" id="A0A318S454"/>
<dbReference type="Pfam" id="PF07995">
    <property type="entry name" value="GSDH"/>
    <property type="match status" value="1"/>
</dbReference>
<feature type="chain" id="PRO_5016449984" evidence="1">
    <location>
        <begin position="18"/>
        <end position="367"/>
    </location>
</feature>